<dbReference type="SUPFAM" id="SSF103473">
    <property type="entry name" value="MFS general substrate transporter"/>
    <property type="match status" value="1"/>
</dbReference>
<keyword evidence="5" id="KW-0472">Membrane</keyword>
<dbReference type="GO" id="GO:0044550">
    <property type="term" value="P:secondary metabolite biosynthetic process"/>
    <property type="evidence" value="ECO:0007669"/>
    <property type="project" value="TreeGrafter"/>
</dbReference>
<dbReference type="InterPro" id="IPR020802">
    <property type="entry name" value="TesA-like"/>
</dbReference>
<dbReference type="Pfam" id="PF07690">
    <property type="entry name" value="MFS_1"/>
    <property type="match status" value="1"/>
</dbReference>
<dbReference type="Proteomes" id="UP000316096">
    <property type="component" value="Unassembled WGS sequence"/>
</dbReference>
<dbReference type="InterPro" id="IPR011701">
    <property type="entry name" value="MFS"/>
</dbReference>
<comment type="caution">
    <text evidence="7">The sequence shown here is derived from an EMBL/GenBank/DDBJ whole genome shotgun (WGS) entry which is preliminary data.</text>
</comment>
<dbReference type="Gene3D" id="3.40.50.1820">
    <property type="entry name" value="alpha/beta hydrolase"/>
    <property type="match status" value="1"/>
</dbReference>
<feature type="transmembrane region" description="Helical" evidence="5">
    <location>
        <begin position="1097"/>
        <end position="1116"/>
    </location>
</feature>
<dbReference type="GO" id="GO:0043041">
    <property type="term" value="P:amino acid activation for nonribosomal peptide biosynthetic process"/>
    <property type="evidence" value="ECO:0007669"/>
    <property type="project" value="TreeGrafter"/>
</dbReference>
<dbReference type="InterPro" id="IPR001242">
    <property type="entry name" value="Condensation_dom"/>
</dbReference>
<dbReference type="SUPFAM" id="SSF52777">
    <property type="entry name" value="CoA-dependent acyltransferases"/>
    <property type="match status" value="2"/>
</dbReference>
<sequence>MTAGMLPDAPVIAPRPPGERDLPLSWGQERLWFLHQLDPSDTAYHVFVARRIHGPLATDLLAHALSDLVARHESLRTRFPATDGVPVQVIDPPAPVALPVEHREEGRVRDLLVERIETPFDLARGPLLRATLVRLGDGEHVLCLVVHHIVADGWSLGLMCDELSALYRAASEPGLPALPIQYADYALWQRRDAGGPDTALGYWRGQLAGVPALDLRGARPRPPVRTSRGATVRHRLPAGLCEQVTRFARTRRVTLFMTVLAAYQAVLARHSGLDDICVGTPVSVRDEVELEPLIGLFVNTLALRGDLSGDPSFGDLVARTRATALAAYSSAGAPFDRLVGELDLPRDLSRTPVFQAMFRLDPASVADLALEGMEVGPYELDHRTAQVDLALEVTWGRDGAQAEFVYNADLFEAATVRELATDLEQVLTAGCADPDTLLSELGVAPTPARAVARPHAAERPEPPDSPDPEGPVEVALAEIWREALGVARVGATDDFFDLGGHSLLAARVVARQRGVLPPDARPISVMDLFQHRTVRRLAGLAEGTAEAPEHAGLLHELTPPASTSRMSLVCVPYGGGSAIVYRPLAEAIGPDCSLYSVAIPGHDLGRLEETRPLAEVAAACVAEIQERVPGPVVLYGHCGVGGALAVEIALRLQEAGREPAALYLGATYPFARPRGRVLDRLIRIAGRESLRSDRATVNWLTSMGADLGGLDADQIAFIARNIRHDGDAAEAYYSTWQDGGRARLRCPVISVVGERDPVTEFAEERYREWHFLADRAALVVLPEAGHFFLKHRAGELAEIIAGTHTALAGGTLSPSPSAHTRWWVAGVSDGAPVTAPEAAEPESGVQPGMARFLAISLGQLVSIAGSAVTEFAIPLWTYLKVGSLTQYAILSVLAIMPGVLAAPLAGAVVDRSRRRLVMLAGDASSGAAVGTVALLYGTGSLRIGFVYALVAWLSVALTFQRLAYASAVPQLVPKRYLGHANGVVEMFTGIAQFAAPLFAVGLMAAVGLGGILAIDLVSFAVAVVVVLAVRFPGALPLRRREPLGTEILGGLRYALDRPGFRAMLAYFAAQTLFLSAMLVAVSPLVLSFAGLSSVGPVIVSGGAGAALGGLAMVIWGGPVRRRMRVVVLGTAVQGGFGVLMGLRPSLVVVAIGLAGMLFCLAIVRGTYSTIVQVKVAQRFQGRVFAVNQVISWSTIPIGFAVLVPLWAHLFGPWLAPDGRLAGTAGAVVGTGQGRGLGFMYVAFGLVMAVSSLLAARYGRVSRFDDEVPDAVADDLIGLQEHRSRRESGGDQRMDSA</sequence>
<dbReference type="GO" id="GO:0008610">
    <property type="term" value="P:lipid biosynthetic process"/>
    <property type="evidence" value="ECO:0007669"/>
    <property type="project" value="UniProtKB-ARBA"/>
</dbReference>
<dbReference type="SUPFAM" id="SSF53474">
    <property type="entry name" value="alpha/beta-Hydrolases"/>
    <property type="match status" value="1"/>
</dbReference>
<evidence type="ECO:0000256" key="4">
    <source>
        <dbReference type="SAM" id="MobiDB-lite"/>
    </source>
</evidence>
<dbReference type="Gene3D" id="1.10.1200.10">
    <property type="entry name" value="ACP-like"/>
    <property type="match status" value="1"/>
</dbReference>
<dbReference type="GO" id="GO:0005829">
    <property type="term" value="C:cytosol"/>
    <property type="evidence" value="ECO:0007669"/>
    <property type="project" value="TreeGrafter"/>
</dbReference>
<dbReference type="GO" id="GO:0003824">
    <property type="term" value="F:catalytic activity"/>
    <property type="evidence" value="ECO:0007669"/>
    <property type="project" value="InterPro"/>
</dbReference>
<keyword evidence="3" id="KW-0597">Phosphoprotein</keyword>
<evidence type="ECO:0000259" key="6">
    <source>
        <dbReference type="PROSITE" id="PS50075"/>
    </source>
</evidence>
<dbReference type="InterPro" id="IPR036259">
    <property type="entry name" value="MFS_trans_sf"/>
</dbReference>
<feature type="transmembrane region" description="Helical" evidence="5">
    <location>
        <begin position="943"/>
        <end position="964"/>
    </location>
</feature>
<keyword evidence="2" id="KW-0596">Phosphopantetheine</keyword>
<feature type="transmembrane region" description="Helical" evidence="5">
    <location>
        <begin position="1184"/>
        <end position="1207"/>
    </location>
</feature>
<feature type="region of interest" description="Disordered" evidence="4">
    <location>
        <begin position="448"/>
        <end position="471"/>
    </location>
</feature>
<dbReference type="InterPro" id="IPR036736">
    <property type="entry name" value="ACP-like_sf"/>
</dbReference>
<dbReference type="Pfam" id="PF00550">
    <property type="entry name" value="PP-binding"/>
    <property type="match status" value="1"/>
</dbReference>
<dbReference type="SMART" id="SM00824">
    <property type="entry name" value="PKS_TE"/>
    <property type="match status" value="1"/>
</dbReference>
<dbReference type="GO" id="GO:0031177">
    <property type="term" value="F:phosphopantetheine binding"/>
    <property type="evidence" value="ECO:0007669"/>
    <property type="project" value="TreeGrafter"/>
</dbReference>
<feature type="transmembrane region" description="Helical" evidence="5">
    <location>
        <begin position="1237"/>
        <end position="1255"/>
    </location>
</feature>
<dbReference type="PANTHER" id="PTHR45527:SF1">
    <property type="entry name" value="FATTY ACID SYNTHASE"/>
    <property type="match status" value="1"/>
</dbReference>
<evidence type="ECO:0000313" key="7">
    <source>
        <dbReference type="EMBL" id="TQL99086.1"/>
    </source>
</evidence>
<dbReference type="GO" id="GO:0022857">
    <property type="term" value="F:transmembrane transporter activity"/>
    <property type="evidence" value="ECO:0007669"/>
    <property type="project" value="InterPro"/>
</dbReference>
<dbReference type="EMBL" id="VFOZ01000001">
    <property type="protein sequence ID" value="TQL99086.1"/>
    <property type="molecule type" value="Genomic_DNA"/>
</dbReference>
<gene>
    <name evidence="7" type="ORF">FB559_4742</name>
</gene>
<reference evidence="7 8" key="1">
    <citation type="submission" date="2019-06" db="EMBL/GenBank/DDBJ databases">
        <title>Sequencing the genomes of 1000 actinobacteria strains.</title>
        <authorList>
            <person name="Klenk H.-P."/>
        </authorList>
    </citation>
    <scope>NUCLEOTIDE SEQUENCE [LARGE SCALE GENOMIC DNA]</scope>
    <source>
        <strain evidence="7 8">DSM 102200</strain>
    </source>
</reference>
<protein>
    <submittedName>
        <fullName evidence="7">Phosphopantetheine binding protein</fullName>
    </submittedName>
</protein>
<dbReference type="InterPro" id="IPR023213">
    <property type="entry name" value="CAT-like_dom_sf"/>
</dbReference>
<feature type="transmembrane region" description="Helical" evidence="5">
    <location>
        <begin position="1064"/>
        <end position="1091"/>
    </location>
</feature>
<dbReference type="Pfam" id="PF00975">
    <property type="entry name" value="Thioesterase"/>
    <property type="match status" value="1"/>
</dbReference>
<dbReference type="SUPFAM" id="SSF47336">
    <property type="entry name" value="ACP-like"/>
    <property type="match status" value="1"/>
</dbReference>
<evidence type="ECO:0000256" key="1">
    <source>
        <dbReference type="ARBA" id="ARBA00001957"/>
    </source>
</evidence>
<feature type="transmembrane region" description="Helical" evidence="5">
    <location>
        <begin position="1146"/>
        <end position="1163"/>
    </location>
</feature>
<dbReference type="CDD" id="cd19531">
    <property type="entry name" value="LCL_NRPS-like"/>
    <property type="match status" value="1"/>
</dbReference>
<dbReference type="InterPro" id="IPR001031">
    <property type="entry name" value="Thioesterase"/>
</dbReference>
<dbReference type="Gene3D" id="3.30.559.30">
    <property type="entry name" value="Nonribosomal peptide synthetase, condensation domain"/>
    <property type="match status" value="1"/>
</dbReference>
<dbReference type="InterPro" id="IPR009081">
    <property type="entry name" value="PP-bd_ACP"/>
</dbReference>
<keyword evidence="5" id="KW-0812">Transmembrane</keyword>
<dbReference type="FunFam" id="1.10.1200.10:FF:000016">
    <property type="entry name" value="Non-ribosomal peptide synthase"/>
    <property type="match status" value="1"/>
</dbReference>
<dbReference type="Gene3D" id="1.20.1250.20">
    <property type="entry name" value="MFS general substrate transporter like domains"/>
    <property type="match status" value="1"/>
</dbReference>
<keyword evidence="8" id="KW-1185">Reference proteome</keyword>
<evidence type="ECO:0000256" key="3">
    <source>
        <dbReference type="ARBA" id="ARBA00022553"/>
    </source>
</evidence>
<accession>A0A543CPR3</accession>
<dbReference type="CDD" id="cd06173">
    <property type="entry name" value="MFS_MefA_like"/>
    <property type="match status" value="1"/>
</dbReference>
<proteinExistence type="predicted"/>
<dbReference type="Pfam" id="PF00668">
    <property type="entry name" value="Condensation"/>
    <property type="match status" value="1"/>
</dbReference>
<feature type="transmembrane region" description="Helical" evidence="5">
    <location>
        <begin position="916"/>
        <end position="937"/>
    </location>
</feature>
<dbReference type="RefSeq" id="WP_246121947.1">
    <property type="nucleotide sequence ID" value="NZ_VFOZ01000001.1"/>
</dbReference>
<evidence type="ECO:0000256" key="2">
    <source>
        <dbReference type="ARBA" id="ARBA00022450"/>
    </source>
</evidence>
<feature type="transmembrane region" description="Helical" evidence="5">
    <location>
        <begin position="1123"/>
        <end position="1140"/>
    </location>
</feature>
<feature type="transmembrane region" description="Helical" evidence="5">
    <location>
        <begin position="887"/>
        <end position="909"/>
    </location>
</feature>
<keyword evidence="5" id="KW-1133">Transmembrane helix</keyword>
<name>A0A543CPR3_9ACTN</name>
<comment type="cofactor">
    <cofactor evidence="1">
        <name>pantetheine 4'-phosphate</name>
        <dbReference type="ChEBI" id="CHEBI:47942"/>
    </cofactor>
</comment>
<feature type="transmembrane region" description="Helical" evidence="5">
    <location>
        <begin position="1001"/>
        <end position="1029"/>
    </location>
</feature>
<evidence type="ECO:0000256" key="5">
    <source>
        <dbReference type="SAM" id="Phobius"/>
    </source>
</evidence>
<feature type="transmembrane region" description="Helical" evidence="5">
    <location>
        <begin position="976"/>
        <end position="995"/>
    </location>
</feature>
<dbReference type="GO" id="GO:0072330">
    <property type="term" value="P:monocarboxylic acid biosynthetic process"/>
    <property type="evidence" value="ECO:0007669"/>
    <property type="project" value="UniProtKB-ARBA"/>
</dbReference>
<evidence type="ECO:0000313" key="8">
    <source>
        <dbReference type="Proteomes" id="UP000316096"/>
    </source>
</evidence>
<dbReference type="PANTHER" id="PTHR45527">
    <property type="entry name" value="NONRIBOSOMAL PEPTIDE SYNTHETASE"/>
    <property type="match status" value="1"/>
</dbReference>
<dbReference type="Gene3D" id="3.30.559.10">
    <property type="entry name" value="Chloramphenicol acetyltransferase-like domain"/>
    <property type="match status" value="1"/>
</dbReference>
<feature type="domain" description="Carrier" evidence="6">
    <location>
        <begin position="467"/>
        <end position="545"/>
    </location>
</feature>
<feature type="region of interest" description="Disordered" evidence="4">
    <location>
        <begin position="1"/>
        <end position="20"/>
    </location>
</feature>
<dbReference type="InterPro" id="IPR029058">
    <property type="entry name" value="AB_hydrolase_fold"/>
</dbReference>
<organism evidence="7 8">
    <name type="scientific">Actinoallomurus bryophytorum</name>
    <dbReference type="NCBI Taxonomy" id="1490222"/>
    <lineage>
        <taxon>Bacteria</taxon>
        <taxon>Bacillati</taxon>
        <taxon>Actinomycetota</taxon>
        <taxon>Actinomycetes</taxon>
        <taxon>Streptosporangiales</taxon>
        <taxon>Thermomonosporaceae</taxon>
        <taxon>Actinoallomurus</taxon>
    </lineage>
</organism>
<dbReference type="PROSITE" id="PS50075">
    <property type="entry name" value="CARRIER"/>
    <property type="match status" value="1"/>
</dbReference>